<keyword evidence="8" id="KW-1185">Reference proteome</keyword>
<feature type="domain" description="Major facilitator superfamily (MFS) profile" evidence="6">
    <location>
        <begin position="7"/>
        <end position="439"/>
    </location>
</feature>
<evidence type="ECO:0000256" key="3">
    <source>
        <dbReference type="ARBA" id="ARBA00022989"/>
    </source>
</evidence>
<evidence type="ECO:0000256" key="2">
    <source>
        <dbReference type="ARBA" id="ARBA00022692"/>
    </source>
</evidence>
<evidence type="ECO:0000256" key="1">
    <source>
        <dbReference type="ARBA" id="ARBA00004127"/>
    </source>
</evidence>
<dbReference type="InterPro" id="IPR000849">
    <property type="entry name" value="Sugar_P_transporter"/>
</dbReference>
<feature type="transmembrane region" description="Helical" evidence="5">
    <location>
        <begin position="12"/>
        <end position="28"/>
    </location>
</feature>
<dbReference type="PANTHER" id="PTHR43826">
    <property type="entry name" value="GLUCOSE-6-PHOSPHATE EXCHANGER SLC37A4"/>
    <property type="match status" value="1"/>
</dbReference>
<dbReference type="EMBL" id="AP027081">
    <property type="protein sequence ID" value="BDU77155.1"/>
    <property type="molecule type" value="Genomic_DNA"/>
</dbReference>
<comment type="subcellular location">
    <subcellularLocation>
        <location evidence="1">Endomembrane system</location>
        <topology evidence="1">Multi-pass membrane protein</topology>
    </subcellularLocation>
</comment>
<protein>
    <submittedName>
        <fullName evidence="7">MFS transporter</fullName>
    </submittedName>
</protein>
<feature type="transmembrane region" description="Helical" evidence="5">
    <location>
        <begin position="276"/>
        <end position="298"/>
    </location>
</feature>
<evidence type="ECO:0000256" key="4">
    <source>
        <dbReference type="ARBA" id="ARBA00023136"/>
    </source>
</evidence>
<accession>A0AA48GWW6</accession>
<keyword evidence="2 5" id="KW-0812">Transmembrane</keyword>
<dbReference type="InterPro" id="IPR011701">
    <property type="entry name" value="MFS"/>
</dbReference>
<feature type="transmembrane region" description="Helical" evidence="5">
    <location>
        <begin position="48"/>
        <end position="68"/>
    </location>
</feature>
<feature type="transmembrane region" description="Helical" evidence="5">
    <location>
        <begin position="416"/>
        <end position="438"/>
    </location>
</feature>
<gene>
    <name evidence="7" type="ORF">METESE_21130</name>
</gene>
<evidence type="ECO:0000313" key="8">
    <source>
        <dbReference type="Proteomes" id="UP001228113"/>
    </source>
</evidence>
<feature type="transmembrane region" description="Helical" evidence="5">
    <location>
        <begin position="336"/>
        <end position="359"/>
    </location>
</feature>
<dbReference type="GO" id="GO:0012505">
    <property type="term" value="C:endomembrane system"/>
    <property type="evidence" value="ECO:0007669"/>
    <property type="project" value="UniProtKB-SubCell"/>
</dbReference>
<dbReference type="GO" id="GO:0035435">
    <property type="term" value="P:phosphate ion transmembrane transport"/>
    <property type="evidence" value="ECO:0007669"/>
    <property type="project" value="TreeGrafter"/>
</dbReference>
<dbReference type="PIRSF" id="PIRSF002808">
    <property type="entry name" value="Hexose_phosphate_transp"/>
    <property type="match status" value="1"/>
</dbReference>
<dbReference type="Proteomes" id="UP001228113">
    <property type="component" value="Chromosome"/>
</dbReference>
<dbReference type="PROSITE" id="PS50850">
    <property type="entry name" value="MFS"/>
    <property type="match status" value="1"/>
</dbReference>
<name>A0AA48GWW6_9BACT</name>
<feature type="transmembrane region" description="Helical" evidence="5">
    <location>
        <begin position="144"/>
        <end position="169"/>
    </location>
</feature>
<keyword evidence="4 5" id="KW-0472">Membrane</keyword>
<dbReference type="RefSeq" id="WP_243330614.1">
    <property type="nucleotide sequence ID" value="NZ_AP027081.1"/>
</dbReference>
<dbReference type="KEGG" id="msea:METESE_21130"/>
<dbReference type="InterPro" id="IPR051337">
    <property type="entry name" value="OPA_Antiporter"/>
</dbReference>
<dbReference type="AlphaFoldDB" id="A0AA48GWW6"/>
<sequence length="448" mass="48592">MEHTPSYRFRRFLNWFPLGLTYATMYMGRYNFNVVKNDIGAWYHLDKAQMGIIATAGFWTYGLAVAINGPLADRIGGRKAILMGAVGAALVNLAVGFLFLNGWTARLLVSMSLLWSLNMYFQSFGALSVVKVNSTWFHVRERGVFGGIFGVMISSGYFLATTVGAWLLARFSSWTVIWFVPVGAMGLMAFVDYLLVRNRPSHAGHPDFDTGDGSGAHLAEDKPLPMKELLGKVIGNPVIVALIFAEFCTGFVRQGVMLYFTEYLDEVYHLSKRATLFGATGVSFMLGGIFGGLLCGWMSDKLFQSRRPPVAFIFYLVQVVMLCLLGMALGRGTHGGQIWAIVLLGLAAMFIFGVHGMLSGTASMDFGGRKAAATVAGALDGIQYIGSGLTGFGLGWVLRTWGWDGSAAPGHAPAHAWVWAGCIIPFSLIGAAIMTTIWRARPQSGAAH</sequence>
<dbReference type="Pfam" id="PF07690">
    <property type="entry name" value="MFS_1"/>
    <property type="match status" value="1"/>
</dbReference>
<dbReference type="SUPFAM" id="SSF103473">
    <property type="entry name" value="MFS general substrate transporter"/>
    <property type="match status" value="1"/>
</dbReference>
<evidence type="ECO:0000259" key="6">
    <source>
        <dbReference type="PROSITE" id="PS50850"/>
    </source>
</evidence>
<evidence type="ECO:0000313" key="7">
    <source>
        <dbReference type="EMBL" id="BDU77155.1"/>
    </source>
</evidence>
<dbReference type="InterPro" id="IPR020846">
    <property type="entry name" value="MFS_dom"/>
</dbReference>
<reference evidence="7" key="1">
    <citation type="journal article" date="2023" name="Int. J. Syst. Evol. Microbiol.">
        <title>Mesoterricola silvestris gen. nov., sp. nov., Mesoterricola sediminis sp. nov., Geothrix oryzae sp. nov., Geothrix edaphica sp. nov., Geothrix rubra sp. nov., and Geothrix limicola sp. nov., six novel members of Acidobacteriota isolated from soils.</title>
        <authorList>
            <person name="Itoh H."/>
            <person name="Sugisawa Y."/>
            <person name="Mise K."/>
            <person name="Xu Z."/>
            <person name="Kuniyasu M."/>
            <person name="Ushijima N."/>
            <person name="Kawano K."/>
            <person name="Kobayashi E."/>
            <person name="Shiratori Y."/>
            <person name="Masuda Y."/>
            <person name="Senoo K."/>
        </authorList>
    </citation>
    <scope>NUCLEOTIDE SEQUENCE</scope>
    <source>
        <strain evidence="7">W786</strain>
    </source>
</reference>
<dbReference type="InterPro" id="IPR036259">
    <property type="entry name" value="MFS_trans_sf"/>
</dbReference>
<feature type="transmembrane region" description="Helical" evidence="5">
    <location>
        <begin position="80"/>
        <end position="100"/>
    </location>
</feature>
<organism evidence="7 8">
    <name type="scientific">Mesoterricola sediminis</name>
    <dbReference type="NCBI Taxonomy" id="2927980"/>
    <lineage>
        <taxon>Bacteria</taxon>
        <taxon>Pseudomonadati</taxon>
        <taxon>Acidobacteriota</taxon>
        <taxon>Holophagae</taxon>
        <taxon>Holophagales</taxon>
        <taxon>Holophagaceae</taxon>
        <taxon>Mesoterricola</taxon>
    </lineage>
</organism>
<dbReference type="Gene3D" id="1.20.1250.20">
    <property type="entry name" value="MFS general substrate transporter like domains"/>
    <property type="match status" value="2"/>
</dbReference>
<dbReference type="PANTHER" id="PTHR43826:SF3">
    <property type="entry name" value="GLUCOSE-6-PHOSPHATE EXCHANGER SLC37A4"/>
    <property type="match status" value="1"/>
</dbReference>
<feature type="transmembrane region" description="Helical" evidence="5">
    <location>
        <begin position="371"/>
        <end position="396"/>
    </location>
</feature>
<dbReference type="GO" id="GO:0061513">
    <property type="term" value="F:glucose 6-phosphate:phosphate antiporter activity"/>
    <property type="evidence" value="ECO:0007669"/>
    <property type="project" value="TreeGrafter"/>
</dbReference>
<feature type="transmembrane region" description="Helical" evidence="5">
    <location>
        <begin position="112"/>
        <end position="132"/>
    </location>
</feature>
<feature type="transmembrane region" description="Helical" evidence="5">
    <location>
        <begin position="175"/>
        <end position="196"/>
    </location>
</feature>
<keyword evidence="3 5" id="KW-1133">Transmembrane helix</keyword>
<evidence type="ECO:0000256" key="5">
    <source>
        <dbReference type="SAM" id="Phobius"/>
    </source>
</evidence>
<proteinExistence type="predicted"/>
<dbReference type="GO" id="GO:0016020">
    <property type="term" value="C:membrane"/>
    <property type="evidence" value="ECO:0007669"/>
    <property type="project" value="InterPro"/>
</dbReference>
<feature type="transmembrane region" description="Helical" evidence="5">
    <location>
        <begin position="310"/>
        <end position="330"/>
    </location>
</feature>
<feature type="transmembrane region" description="Helical" evidence="5">
    <location>
        <begin position="233"/>
        <end position="256"/>
    </location>
</feature>